<name>A0AAD9A289_9PEZI</name>
<proteinExistence type="predicted"/>
<sequence>MALYFMPNYGAGSVLREVGGIYGTDIDYDHDLVPLGPAEVLTRRLIRIAAMPSCKEREMWSPDADKRASARNLNTAACIRRYDLYLFGWVR</sequence>
<dbReference type="Proteomes" id="UP001243330">
    <property type="component" value="Unassembled WGS sequence"/>
</dbReference>
<dbReference type="AlphaFoldDB" id="A0AAD9A289"/>
<evidence type="ECO:0000313" key="1">
    <source>
        <dbReference type="EMBL" id="KAK1839833.1"/>
    </source>
</evidence>
<evidence type="ECO:0000313" key="2">
    <source>
        <dbReference type="Proteomes" id="UP001243330"/>
    </source>
</evidence>
<organism evidence="1 2">
    <name type="scientific">Colletotrichum chrysophilum</name>
    <dbReference type="NCBI Taxonomy" id="1836956"/>
    <lineage>
        <taxon>Eukaryota</taxon>
        <taxon>Fungi</taxon>
        <taxon>Dikarya</taxon>
        <taxon>Ascomycota</taxon>
        <taxon>Pezizomycotina</taxon>
        <taxon>Sordariomycetes</taxon>
        <taxon>Hypocreomycetidae</taxon>
        <taxon>Glomerellales</taxon>
        <taxon>Glomerellaceae</taxon>
        <taxon>Colletotrichum</taxon>
        <taxon>Colletotrichum gloeosporioides species complex</taxon>
    </lineage>
</organism>
<reference evidence="1" key="1">
    <citation type="submission" date="2023-01" db="EMBL/GenBank/DDBJ databases">
        <title>Colletotrichum chrysophilum M932 genome sequence.</title>
        <authorList>
            <person name="Baroncelli R."/>
        </authorList>
    </citation>
    <scope>NUCLEOTIDE SEQUENCE</scope>
    <source>
        <strain evidence="1">M932</strain>
    </source>
</reference>
<gene>
    <name evidence="1" type="ORF">CCHR01_17546</name>
</gene>
<accession>A0AAD9A289</accession>
<keyword evidence="2" id="KW-1185">Reference proteome</keyword>
<dbReference type="EMBL" id="JAQOWY010000623">
    <property type="protein sequence ID" value="KAK1839833.1"/>
    <property type="molecule type" value="Genomic_DNA"/>
</dbReference>
<protein>
    <submittedName>
        <fullName evidence="1">Uncharacterized protein</fullName>
    </submittedName>
</protein>
<comment type="caution">
    <text evidence="1">The sequence shown here is derived from an EMBL/GenBank/DDBJ whole genome shotgun (WGS) entry which is preliminary data.</text>
</comment>